<dbReference type="PANTHER" id="PTHR43133:SF60">
    <property type="entry name" value="RNA POLYMERASE SIGMA FACTOR SIGV"/>
    <property type="match status" value="1"/>
</dbReference>
<reference evidence="9 10" key="1">
    <citation type="submission" date="2018-01" db="EMBL/GenBank/DDBJ databases">
        <title>Genome Sequencing and Assembly of Anaerobacter polyendosporus strain CT4.</title>
        <authorList>
            <person name="Tachaapaikoon C."/>
            <person name="Sutheeworapong S."/>
            <person name="Jenjaroenpun P."/>
            <person name="Wongsurawat T."/>
            <person name="Nookeaw I."/>
            <person name="Cheawchanlertfa P."/>
            <person name="Kosugi A."/>
            <person name="Cheevadhanarak S."/>
            <person name="Ratanakhanokchai K."/>
        </authorList>
    </citation>
    <scope>NUCLEOTIDE SEQUENCE [LARGE SCALE GENOMIC DNA]</scope>
    <source>
        <strain evidence="9 10">CT4</strain>
    </source>
</reference>
<keyword evidence="5 6" id="KW-0804">Transcription</keyword>
<evidence type="ECO:0000259" key="8">
    <source>
        <dbReference type="Pfam" id="PF08281"/>
    </source>
</evidence>
<evidence type="ECO:0000313" key="10">
    <source>
        <dbReference type="Proteomes" id="UP000286268"/>
    </source>
</evidence>
<dbReference type="Gene3D" id="1.10.10.10">
    <property type="entry name" value="Winged helix-like DNA-binding domain superfamily/Winged helix DNA-binding domain"/>
    <property type="match status" value="1"/>
</dbReference>
<evidence type="ECO:0000256" key="6">
    <source>
        <dbReference type="RuleBase" id="RU000716"/>
    </source>
</evidence>
<dbReference type="RefSeq" id="WP_128211396.1">
    <property type="nucleotide sequence ID" value="NZ_CP025746.1"/>
</dbReference>
<dbReference type="GO" id="GO:0003677">
    <property type="term" value="F:DNA binding"/>
    <property type="evidence" value="ECO:0007669"/>
    <property type="project" value="UniProtKB-KW"/>
</dbReference>
<feature type="domain" description="RNA polymerase sigma-70 region 2" evidence="7">
    <location>
        <begin position="21"/>
        <end position="87"/>
    </location>
</feature>
<dbReference type="EMBL" id="CP025746">
    <property type="protein sequence ID" value="QAA30921.1"/>
    <property type="molecule type" value="Genomic_DNA"/>
</dbReference>
<gene>
    <name evidence="9" type="ORF">C1I91_04155</name>
</gene>
<dbReference type="Proteomes" id="UP000286268">
    <property type="component" value="Chromosome"/>
</dbReference>
<evidence type="ECO:0000256" key="4">
    <source>
        <dbReference type="ARBA" id="ARBA00023125"/>
    </source>
</evidence>
<dbReference type="InterPro" id="IPR014284">
    <property type="entry name" value="RNA_pol_sigma-70_dom"/>
</dbReference>
<dbReference type="GO" id="GO:0006950">
    <property type="term" value="P:response to stress"/>
    <property type="evidence" value="ECO:0007669"/>
    <property type="project" value="UniProtKB-ARBA"/>
</dbReference>
<keyword evidence="4 6" id="KW-0238">DNA-binding</keyword>
<keyword evidence="10" id="KW-1185">Reference proteome</keyword>
<dbReference type="PANTHER" id="PTHR43133">
    <property type="entry name" value="RNA POLYMERASE ECF-TYPE SIGMA FACTO"/>
    <property type="match status" value="1"/>
</dbReference>
<dbReference type="InterPro" id="IPR007627">
    <property type="entry name" value="RNA_pol_sigma70_r2"/>
</dbReference>
<dbReference type="KEGG" id="cmah:C1I91_04155"/>
<dbReference type="SUPFAM" id="SSF88946">
    <property type="entry name" value="Sigma2 domain of RNA polymerase sigma factors"/>
    <property type="match status" value="1"/>
</dbReference>
<comment type="similarity">
    <text evidence="1 6">Belongs to the sigma-70 factor family. ECF subfamily.</text>
</comment>
<accession>A0A410DPC5</accession>
<organism evidence="9 10">
    <name type="scientific">Clostridium manihotivorum</name>
    <dbReference type="NCBI Taxonomy" id="2320868"/>
    <lineage>
        <taxon>Bacteria</taxon>
        <taxon>Bacillati</taxon>
        <taxon>Bacillota</taxon>
        <taxon>Clostridia</taxon>
        <taxon>Eubacteriales</taxon>
        <taxon>Clostridiaceae</taxon>
        <taxon>Clostridium</taxon>
    </lineage>
</organism>
<evidence type="ECO:0000313" key="9">
    <source>
        <dbReference type="EMBL" id="QAA30921.1"/>
    </source>
</evidence>
<dbReference type="NCBIfam" id="TIGR02937">
    <property type="entry name" value="sigma70-ECF"/>
    <property type="match status" value="1"/>
</dbReference>
<dbReference type="Pfam" id="PF08281">
    <property type="entry name" value="Sigma70_r4_2"/>
    <property type="match status" value="1"/>
</dbReference>
<evidence type="ECO:0000256" key="2">
    <source>
        <dbReference type="ARBA" id="ARBA00023015"/>
    </source>
</evidence>
<name>A0A410DPC5_9CLOT</name>
<dbReference type="Pfam" id="PF04542">
    <property type="entry name" value="Sigma70_r2"/>
    <property type="match status" value="1"/>
</dbReference>
<dbReference type="AlphaFoldDB" id="A0A410DPC5"/>
<evidence type="ECO:0000259" key="7">
    <source>
        <dbReference type="Pfam" id="PF04542"/>
    </source>
</evidence>
<dbReference type="OrthoDB" id="9782703at2"/>
<protein>
    <recommendedName>
        <fullName evidence="6">RNA polymerase sigma factor</fullName>
    </recommendedName>
</protein>
<dbReference type="Gene3D" id="1.10.1740.10">
    <property type="match status" value="1"/>
</dbReference>
<evidence type="ECO:0000256" key="3">
    <source>
        <dbReference type="ARBA" id="ARBA00023082"/>
    </source>
</evidence>
<evidence type="ECO:0000256" key="1">
    <source>
        <dbReference type="ARBA" id="ARBA00010641"/>
    </source>
</evidence>
<dbReference type="InterPro" id="IPR000838">
    <property type="entry name" value="RNA_pol_sigma70_ECF_CS"/>
</dbReference>
<dbReference type="GO" id="GO:0016987">
    <property type="term" value="F:sigma factor activity"/>
    <property type="evidence" value="ECO:0007669"/>
    <property type="project" value="UniProtKB-KW"/>
</dbReference>
<dbReference type="PROSITE" id="PS01063">
    <property type="entry name" value="SIGMA70_ECF"/>
    <property type="match status" value="1"/>
</dbReference>
<dbReference type="InterPro" id="IPR013324">
    <property type="entry name" value="RNA_pol_sigma_r3/r4-like"/>
</dbReference>
<dbReference type="InterPro" id="IPR036388">
    <property type="entry name" value="WH-like_DNA-bd_sf"/>
</dbReference>
<proteinExistence type="inferred from homology"/>
<keyword evidence="3 6" id="KW-0731">Sigma factor</keyword>
<evidence type="ECO:0000256" key="5">
    <source>
        <dbReference type="ARBA" id="ARBA00023163"/>
    </source>
</evidence>
<dbReference type="GO" id="GO:0006352">
    <property type="term" value="P:DNA-templated transcription initiation"/>
    <property type="evidence" value="ECO:0007669"/>
    <property type="project" value="InterPro"/>
</dbReference>
<feature type="domain" description="RNA polymerase sigma factor 70 region 4 type 2" evidence="8">
    <location>
        <begin position="120"/>
        <end position="169"/>
    </location>
</feature>
<dbReference type="SUPFAM" id="SSF88659">
    <property type="entry name" value="Sigma3 and sigma4 domains of RNA polymerase sigma factors"/>
    <property type="match status" value="1"/>
</dbReference>
<sequence length="177" mass="20846">MDELELIKRAKAGDDSALNFLFQQNYKKLYGFLIKLTGDVYLSEDLLQETLMKAMTNIKDYRGECKFLSWLIRIALNLYKNYLKRQKIIEFSSIENYSIVSDVKEIDERVYEKIQVENALKELQKLSYEKRVSFILKHYYGYSLEEISNIMNCAEGTVKSRIHNTIKTLKSLLGEKE</sequence>
<dbReference type="InterPro" id="IPR039425">
    <property type="entry name" value="RNA_pol_sigma-70-like"/>
</dbReference>
<dbReference type="InterPro" id="IPR013325">
    <property type="entry name" value="RNA_pol_sigma_r2"/>
</dbReference>
<dbReference type="InterPro" id="IPR013249">
    <property type="entry name" value="RNA_pol_sigma70_r4_t2"/>
</dbReference>
<keyword evidence="2 6" id="KW-0805">Transcription regulation</keyword>